<organism evidence="1">
    <name type="scientific">viral metagenome</name>
    <dbReference type="NCBI Taxonomy" id="1070528"/>
    <lineage>
        <taxon>unclassified sequences</taxon>
        <taxon>metagenomes</taxon>
        <taxon>organismal metagenomes</taxon>
    </lineage>
</organism>
<dbReference type="EMBL" id="MT142322">
    <property type="protein sequence ID" value="QJA78158.1"/>
    <property type="molecule type" value="Genomic_DNA"/>
</dbReference>
<proteinExistence type="predicted"/>
<reference evidence="1" key="1">
    <citation type="submission" date="2020-03" db="EMBL/GenBank/DDBJ databases">
        <title>The deep terrestrial virosphere.</title>
        <authorList>
            <person name="Holmfeldt K."/>
            <person name="Nilsson E."/>
            <person name="Simone D."/>
            <person name="Lopez-Fernandez M."/>
            <person name="Wu X."/>
            <person name="de Brujin I."/>
            <person name="Lundin D."/>
            <person name="Andersson A."/>
            <person name="Bertilsson S."/>
            <person name="Dopson M."/>
        </authorList>
    </citation>
    <scope>NUCLEOTIDE SEQUENCE</scope>
    <source>
        <strain evidence="1">MM415A01127</strain>
    </source>
</reference>
<accession>A0A6M3K8S4</accession>
<protein>
    <submittedName>
        <fullName evidence="1">Uncharacterized protein</fullName>
    </submittedName>
</protein>
<gene>
    <name evidence="1" type="ORF">MM415A01127_0014</name>
</gene>
<dbReference type="AlphaFoldDB" id="A0A6M3K8S4"/>
<name>A0A6M3K8S4_9ZZZZ</name>
<sequence>MFMEASAPQSAFDSQAPHDALGIIVPAHLEEIFRGRDMLWRLVHEVEMLQRQFQALADEEFCSEMDSQAVVQTFHRLRALIRNGLPFTLCDCQPYGECPLCKGKKWISGTQYLQTSRPGLTSV</sequence>
<evidence type="ECO:0000313" key="1">
    <source>
        <dbReference type="EMBL" id="QJA78158.1"/>
    </source>
</evidence>